<organism evidence="1 2">
    <name type="scientific">Bodo saltans</name>
    <name type="common">Flagellated protozoan</name>
    <dbReference type="NCBI Taxonomy" id="75058"/>
    <lineage>
        <taxon>Eukaryota</taxon>
        <taxon>Discoba</taxon>
        <taxon>Euglenozoa</taxon>
        <taxon>Kinetoplastea</taxon>
        <taxon>Metakinetoplastina</taxon>
        <taxon>Eubodonida</taxon>
        <taxon>Bodonidae</taxon>
        <taxon>Bodo</taxon>
    </lineage>
</organism>
<sequence length="272" mass="30128">MLHKFASVLFFKIASMPRDDQTKSNCVYMNQADITASGNDKFVDVCGYPFSILADERVAHGTLAMNGIQHKCCGVTTTTGDSVELPAGGFRPPAAIIVSAVLELEHVAASKRGGTVDVTQFVEFCMKMFEGQYFRDGQSVTVIQESSSYKFLAKFTATVIAGSSRYDEAVCGAVGQKTKLVVRSSERNETTAVNVPEELRPYQRGCFCGTGRLEMRHEVEFDLAEKWQNASVEDILNRRPTKLVVDPSVTVDLICCENSIYRSQRIKGFWIM</sequence>
<accession>A0A0S4JPN8</accession>
<dbReference type="VEuPathDB" id="TriTrypDB:BSAL_35790"/>
<dbReference type="Gene3D" id="2.40.40.20">
    <property type="match status" value="1"/>
</dbReference>
<keyword evidence="2" id="KW-1185">Reference proteome</keyword>
<gene>
    <name evidence="1" type="ORF">BSAL_35790</name>
</gene>
<dbReference type="OrthoDB" id="9982946at2759"/>
<dbReference type="InterPro" id="IPR009010">
    <property type="entry name" value="Asp_de-COase-like_dom_sf"/>
</dbReference>
<dbReference type="SUPFAM" id="SSF50692">
    <property type="entry name" value="ADC-like"/>
    <property type="match status" value="1"/>
</dbReference>
<evidence type="ECO:0000313" key="1">
    <source>
        <dbReference type="EMBL" id="CUG92154.1"/>
    </source>
</evidence>
<name>A0A0S4JPN8_BODSA</name>
<dbReference type="EMBL" id="CYKH01002011">
    <property type="protein sequence ID" value="CUG92154.1"/>
    <property type="molecule type" value="Genomic_DNA"/>
</dbReference>
<protein>
    <submittedName>
        <fullName evidence="1">Vesicular-fusion protein N-ethylmaleimide sensitive factor, putative</fullName>
    </submittedName>
</protein>
<proteinExistence type="predicted"/>
<dbReference type="AlphaFoldDB" id="A0A0S4JPN8"/>
<reference evidence="2" key="1">
    <citation type="submission" date="2015-09" db="EMBL/GenBank/DDBJ databases">
        <authorList>
            <consortium name="Pathogen Informatics"/>
        </authorList>
    </citation>
    <scope>NUCLEOTIDE SEQUENCE [LARGE SCALE GENOMIC DNA]</scope>
    <source>
        <strain evidence="2">Lake Konstanz</strain>
    </source>
</reference>
<evidence type="ECO:0000313" key="2">
    <source>
        <dbReference type="Proteomes" id="UP000051952"/>
    </source>
</evidence>
<dbReference type="Proteomes" id="UP000051952">
    <property type="component" value="Unassembled WGS sequence"/>
</dbReference>